<dbReference type="Gene3D" id="3.40.50.300">
    <property type="entry name" value="P-loop containing nucleotide triphosphate hydrolases"/>
    <property type="match status" value="2"/>
</dbReference>
<proteinExistence type="predicted"/>
<dbReference type="EMBL" id="AACDUL010000010">
    <property type="protein sequence ID" value="EAK1509850.1"/>
    <property type="molecule type" value="Genomic_DNA"/>
</dbReference>
<reference evidence="2 3" key="1">
    <citation type="submission" date="2018-05" db="EMBL/GenBank/DDBJ databases">
        <authorList>
            <consortium name="GenomeTrakr network: Whole genome sequencing for foodborne pathogen traceback"/>
        </authorList>
    </citation>
    <scope>NUCLEOTIDE SEQUENCE [LARGE SCALE GENOMIC DNA]</scope>
    <source>
        <strain evidence="2 3">NC_C6016</strain>
    </source>
</reference>
<dbReference type="CDD" id="cd18809">
    <property type="entry name" value="SF1_C_RecD"/>
    <property type="match status" value="1"/>
</dbReference>
<organism evidence="2 3">
    <name type="scientific">Campylobacter coli</name>
    <dbReference type="NCBI Taxonomy" id="195"/>
    <lineage>
        <taxon>Bacteria</taxon>
        <taxon>Pseudomonadati</taxon>
        <taxon>Campylobacterota</taxon>
        <taxon>Epsilonproteobacteria</taxon>
        <taxon>Campylobacterales</taxon>
        <taxon>Campylobacteraceae</taxon>
        <taxon>Campylobacter</taxon>
    </lineage>
</organism>
<comment type="caution">
    <text evidence="2">The sequence shown here is derived from an EMBL/GenBank/DDBJ whole genome shotgun (WGS) entry which is preliminary data.</text>
</comment>
<feature type="domain" description="UvrD-like helicase C-terminal" evidence="1">
    <location>
        <begin position="828"/>
        <end position="872"/>
    </location>
</feature>
<dbReference type="SUPFAM" id="SSF52540">
    <property type="entry name" value="P-loop containing nucleoside triphosphate hydrolases"/>
    <property type="match status" value="2"/>
</dbReference>
<dbReference type="PRINTS" id="PR00364">
    <property type="entry name" value="DISEASERSIST"/>
</dbReference>
<evidence type="ECO:0000259" key="1">
    <source>
        <dbReference type="Pfam" id="PF13538"/>
    </source>
</evidence>
<dbReference type="InterPro" id="IPR050534">
    <property type="entry name" value="Coronavir_polyprotein_1ab"/>
</dbReference>
<dbReference type="AlphaFoldDB" id="A0A3Z9W6L7"/>
<dbReference type="Pfam" id="PF13604">
    <property type="entry name" value="AAA_30"/>
    <property type="match status" value="1"/>
</dbReference>
<evidence type="ECO:0000313" key="2">
    <source>
        <dbReference type="EMBL" id="EAK1509850.1"/>
    </source>
</evidence>
<dbReference type="Proteomes" id="UP000361993">
    <property type="component" value="Unassembled WGS sequence"/>
</dbReference>
<name>A0A3Z9W6L7_CAMCO</name>
<dbReference type="PANTHER" id="PTHR43788">
    <property type="entry name" value="DNA2/NAM7 HELICASE FAMILY MEMBER"/>
    <property type="match status" value="1"/>
</dbReference>
<sequence length="912" mass="107315">MRKDGLENNILIQILDIDRNINKNIVRNKEDRGFLSQNILNELRNLLEHIALCIYNTDTNQQLDSIYENLQSSLKYIGDKRKYKDIKNFHNLLQISVSHYTPNEEVAERLMLKYLFYLFQTRNFCKEFLDIQILNNLQEFPINLDTLSFQYYERVVDKIKQTSMFNDTKTDKFYIQKVKPFIINEEIYYEITFTIAKDNVSKFDKLIAFSKYYIPSNYSTKLTLYYTNIKLLNLQIPVILILQWNIDIRPCEFTNFCLIFNSIRMSFTRSTKYEHFMQFLTKEELNLLDIVKLKTEEYDEIKNQFSEDKLKHLFNCLDMAREIILNNKSGSNILSYILYAMNNQIIKKQIPKKKNSYQPNPKLSNLFLKNESIPFDEMPFCSNPAGHIPKLNVLFECISLNNREYELLARKIQYNSEVNGSLYTSLEDFKEDNIEVLIEKYNTALYNGHKKNRSIKKLHDKFLFINEYQDTLIEIIQLLNNFTKSGLDHYKENINEWLKECNQLDCKEKKDYLSNLFCNSKLALIYGAAGTGKTTLIEHISSFFHDKNKLYLANTNTAVNNLRQRLDIQNSSFSTVASYIANKNNISKKFDIVFIDECSTISNKDIFSVLDDIKLKCEILICVGDIYQIESIRFGNWFLFAQKFFSDIQLELKHIYRTKSEKLQLLWERVRTLDESMLEAIEKNNSSENIQNFNFSRSVNDEIILCLNYGGIYGVNNINKFLQENNPHKSFYFNGLSYKVDDPILFNENSSSFGEEFHNNLKGIITNIEEDEKTINFTIKINKIIQNINNNFKIVAKDDKGTEIKFSVARLNSDEEDDNSNIVPFQVAYAISIHKAQGLEYDKVSIVVADEIEEQVTHNIFYTAITRAKKELKIYWSAETENKILKSLKIKDINKDFHLFKNNIQNIKTLKN</sequence>
<protein>
    <submittedName>
        <fullName evidence="2">DUF2075 domain-containing protein</fullName>
    </submittedName>
</protein>
<evidence type="ECO:0000313" key="3">
    <source>
        <dbReference type="Proteomes" id="UP000361993"/>
    </source>
</evidence>
<dbReference type="InterPro" id="IPR027785">
    <property type="entry name" value="UvrD-like_helicase_C"/>
</dbReference>
<dbReference type="Pfam" id="PF13538">
    <property type="entry name" value="UvrD_C_2"/>
    <property type="match status" value="1"/>
</dbReference>
<accession>A0A3Z9W6L7</accession>
<gene>
    <name evidence="2" type="ORF">CJD00_06215</name>
</gene>
<dbReference type="RefSeq" id="WP_002804888.1">
    <property type="nucleotide sequence ID" value="NZ_AANOQZ020000005.1"/>
</dbReference>
<dbReference type="InterPro" id="IPR027417">
    <property type="entry name" value="P-loop_NTPase"/>
</dbReference>